<dbReference type="AlphaFoldDB" id="A0A917BUF1"/>
<evidence type="ECO:0000313" key="2">
    <source>
        <dbReference type="Proteomes" id="UP000637643"/>
    </source>
</evidence>
<keyword evidence="2" id="KW-1185">Reference proteome</keyword>
<name>A0A917BUF1_9BACL</name>
<comment type="caution">
    <text evidence="1">The sequence shown here is derived from an EMBL/GenBank/DDBJ whole genome shotgun (WGS) entry which is preliminary data.</text>
</comment>
<organism evidence="1 2">
    <name type="scientific">Paenibacillus albidus</name>
    <dbReference type="NCBI Taxonomy" id="2041023"/>
    <lineage>
        <taxon>Bacteria</taxon>
        <taxon>Bacillati</taxon>
        <taxon>Bacillota</taxon>
        <taxon>Bacilli</taxon>
        <taxon>Bacillales</taxon>
        <taxon>Paenibacillaceae</taxon>
        <taxon>Paenibacillus</taxon>
    </lineage>
</organism>
<evidence type="ECO:0000313" key="1">
    <source>
        <dbReference type="EMBL" id="GGF59208.1"/>
    </source>
</evidence>
<proteinExistence type="predicted"/>
<reference evidence="1" key="2">
    <citation type="submission" date="2020-09" db="EMBL/GenBank/DDBJ databases">
        <authorList>
            <person name="Sun Q."/>
            <person name="Zhou Y."/>
        </authorList>
    </citation>
    <scope>NUCLEOTIDE SEQUENCE</scope>
    <source>
        <strain evidence="1">CGMCC 1.16134</strain>
    </source>
</reference>
<protein>
    <submittedName>
        <fullName evidence="1">Uncharacterized protein</fullName>
    </submittedName>
</protein>
<dbReference type="Proteomes" id="UP000637643">
    <property type="component" value="Unassembled WGS sequence"/>
</dbReference>
<reference evidence="1" key="1">
    <citation type="journal article" date="2014" name="Int. J. Syst. Evol. Microbiol.">
        <title>Complete genome sequence of Corynebacterium casei LMG S-19264T (=DSM 44701T), isolated from a smear-ripened cheese.</title>
        <authorList>
            <consortium name="US DOE Joint Genome Institute (JGI-PGF)"/>
            <person name="Walter F."/>
            <person name="Albersmeier A."/>
            <person name="Kalinowski J."/>
            <person name="Ruckert C."/>
        </authorList>
    </citation>
    <scope>NUCLEOTIDE SEQUENCE</scope>
    <source>
        <strain evidence="1">CGMCC 1.16134</strain>
    </source>
</reference>
<sequence>MWLMAVLSTGPIENNPVNGTRLTQLVTVRIVNRDPVSSSYLLILGYVLGVSREFYVIESIEITANGVVSRNYFADLNAFEFLFITDGVGEQNVAVSVWGKDASGQLVDAHRIVTQEKVASEDSLE</sequence>
<gene>
    <name evidence="1" type="ORF">GCM10010912_00480</name>
</gene>
<dbReference type="EMBL" id="BMKR01000001">
    <property type="protein sequence ID" value="GGF59208.1"/>
    <property type="molecule type" value="Genomic_DNA"/>
</dbReference>
<accession>A0A917BUF1</accession>